<name>A0ABU5H7U7_9BACT</name>
<dbReference type="SUPFAM" id="SSF52833">
    <property type="entry name" value="Thioredoxin-like"/>
    <property type="match status" value="1"/>
</dbReference>
<organism evidence="1 2">
    <name type="scientific">Hyalangium rubrum</name>
    <dbReference type="NCBI Taxonomy" id="3103134"/>
    <lineage>
        <taxon>Bacteria</taxon>
        <taxon>Pseudomonadati</taxon>
        <taxon>Myxococcota</taxon>
        <taxon>Myxococcia</taxon>
        <taxon>Myxococcales</taxon>
        <taxon>Cystobacterineae</taxon>
        <taxon>Archangiaceae</taxon>
        <taxon>Hyalangium</taxon>
    </lineage>
</organism>
<reference evidence="1 2" key="1">
    <citation type="submission" date="2023-12" db="EMBL/GenBank/DDBJ databases">
        <title>the genome sequence of Hyalangium sp. s54d21.</title>
        <authorList>
            <person name="Zhang X."/>
        </authorList>
    </citation>
    <scope>NUCLEOTIDE SEQUENCE [LARGE SCALE GENOMIC DNA]</scope>
    <source>
        <strain evidence="2">s54d21</strain>
    </source>
</reference>
<sequence length="176" mass="18999">MAMLRLLVVLGMGAALLLPGRVGALPGPGESVPSFTAKDLLDTPHVSSEWRGQRTLLVVMTEQHAGDEMRRWFDGAAARLPEEVHRASIISLSLPFYVSTGMARGRAKEQVPRRFWADTWLDKNGKLADTFGLATSRQPYVLALDEQGRVLASLHGTVDAPGAEAIWSALSGPPEG</sequence>
<accession>A0ABU5H7U7</accession>
<proteinExistence type="predicted"/>
<evidence type="ECO:0008006" key="3">
    <source>
        <dbReference type="Google" id="ProtNLM"/>
    </source>
</evidence>
<evidence type="ECO:0000313" key="1">
    <source>
        <dbReference type="EMBL" id="MDY7228837.1"/>
    </source>
</evidence>
<dbReference type="InterPro" id="IPR036249">
    <property type="entry name" value="Thioredoxin-like_sf"/>
</dbReference>
<keyword evidence="2" id="KW-1185">Reference proteome</keyword>
<dbReference type="EMBL" id="JAXIVS010000007">
    <property type="protein sequence ID" value="MDY7228837.1"/>
    <property type="molecule type" value="Genomic_DNA"/>
</dbReference>
<evidence type="ECO:0000313" key="2">
    <source>
        <dbReference type="Proteomes" id="UP001291309"/>
    </source>
</evidence>
<dbReference type="RefSeq" id="WP_321547566.1">
    <property type="nucleotide sequence ID" value="NZ_JAXIVS010000007.1"/>
</dbReference>
<comment type="caution">
    <text evidence="1">The sequence shown here is derived from an EMBL/GenBank/DDBJ whole genome shotgun (WGS) entry which is preliminary data.</text>
</comment>
<gene>
    <name evidence="1" type="ORF">SYV04_20605</name>
</gene>
<dbReference type="Gene3D" id="3.40.30.10">
    <property type="entry name" value="Glutaredoxin"/>
    <property type="match status" value="1"/>
</dbReference>
<dbReference type="Proteomes" id="UP001291309">
    <property type="component" value="Unassembled WGS sequence"/>
</dbReference>
<protein>
    <recommendedName>
        <fullName evidence="3">Thioredoxin domain-containing protein</fullName>
    </recommendedName>
</protein>